<comment type="function">
    <text evidence="3">Counteracts the endogenous Pycsar antiviral defense system. Phosphodiesterase that enables metal-dependent hydrolysis of host cyclic nucleotide Pycsar defense signals such as cCMP and cUMP.</text>
</comment>
<dbReference type="AlphaFoldDB" id="A0A0U5BGZ7"/>
<dbReference type="PANTHER" id="PTHR43546">
    <property type="entry name" value="UPF0173 METAL-DEPENDENT HYDROLASE MJ1163-RELATED"/>
    <property type="match status" value="1"/>
</dbReference>
<dbReference type="Pfam" id="PF12706">
    <property type="entry name" value="Lactamase_B_2"/>
    <property type="match status" value="1"/>
</dbReference>
<comment type="catalytic activity">
    <reaction evidence="2">
        <text>3',5'-cyclic CMP + H2O = CMP + H(+)</text>
        <dbReference type="Rhea" id="RHEA:72675"/>
        <dbReference type="ChEBI" id="CHEBI:15377"/>
        <dbReference type="ChEBI" id="CHEBI:15378"/>
        <dbReference type="ChEBI" id="CHEBI:58003"/>
        <dbReference type="ChEBI" id="CHEBI:60377"/>
    </reaction>
    <physiologicalReaction direction="left-to-right" evidence="2">
        <dbReference type="Rhea" id="RHEA:72676"/>
    </physiologicalReaction>
</comment>
<name>A0A0U5BGZ7_9BACL</name>
<dbReference type="InterPro" id="IPR036866">
    <property type="entry name" value="RibonucZ/Hydroxyglut_hydro"/>
</dbReference>
<dbReference type="Gene3D" id="3.60.15.10">
    <property type="entry name" value="Ribonuclease Z/Hydroxyacylglutathione hydrolase-like"/>
    <property type="match status" value="1"/>
</dbReference>
<dbReference type="SUPFAM" id="SSF56281">
    <property type="entry name" value="Metallo-hydrolase/oxidoreductase"/>
    <property type="match status" value="1"/>
</dbReference>
<accession>A0A0U5BGZ7</accession>
<dbReference type="EMBL" id="AP017312">
    <property type="protein sequence ID" value="BAU29543.1"/>
    <property type="molecule type" value="Genomic_DNA"/>
</dbReference>
<evidence type="ECO:0000313" key="7">
    <source>
        <dbReference type="Proteomes" id="UP000217696"/>
    </source>
</evidence>
<protein>
    <recommendedName>
        <fullName evidence="5">UPF0173 metal-dependent hydrolase CB4_03743</fullName>
    </recommendedName>
</protein>
<dbReference type="HAMAP" id="MF_00457">
    <property type="entry name" value="UPF0173"/>
    <property type="match status" value="1"/>
</dbReference>
<keyword evidence="1 5" id="KW-0378">Hydrolase</keyword>
<dbReference type="RefSeq" id="WP_096467210.1">
    <property type="nucleotide sequence ID" value="NZ_AP017312.1"/>
</dbReference>
<evidence type="ECO:0000256" key="2">
    <source>
        <dbReference type="ARBA" id="ARBA00034221"/>
    </source>
</evidence>
<dbReference type="OrthoDB" id="9789133at2"/>
<dbReference type="InterPro" id="IPR050114">
    <property type="entry name" value="UPF0173_UPF0282_UlaG_hydrolase"/>
</dbReference>
<evidence type="ECO:0000256" key="3">
    <source>
        <dbReference type="ARBA" id="ARBA00034301"/>
    </source>
</evidence>
<dbReference type="InterPro" id="IPR022877">
    <property type="entry name" value="UPF0173"/>
</dbReference>
<dbReference type="Proteomes" id="UP000217696">
    <property type="component" value="Chromosome"/>
</dbReference>
<evidence type="ECO:0000313" key="6">
    <source>
        <dbReference type="EMBL" id="BAU29543.1"/>
    </source>
</evidence>
<evidence type="ECO:0000256" key="4">
    <source>
        <dbReference type="ARBA" id="ARBA00048505"/>
    </source>
</evidence>
<dbReference type="GO" id="GO:0016787">
    <property type="term" value="F:hydrolase activity"/>
    <property type="evidence" value="ECO:0007669"/>
    <property type="project" value="UniProtKB-UniRule"/>
</dbReference>
<dbReference type="PANTHER" id="PTHR43546:SF3">
    <property type="entry name" value="UPF0173 METAL-DEPENDENT HYDROLASE MJ1163"/>
    <property type="match status" value="1"/>
</dbReference>
<gene>
    <name evidence="6" type="ORF">CB4_03743</name>
</gene>
<sequence>MKITYHGHSCVQITHEGQSLIIDPFLTGNSLAAVKPEEISVQYILLTHAHGDHFGDTITIAKRCGATVVAIHELATYLSWQGLNTHGMNIGGSFSFGWFTAKMTQAFHSSGLVLDEEQRIVYAGMPAGFLVTVGDKTVYHVGDTGLFSDLKMIGERNKIDVAFVPMGDNYTMGPDDALQASEWIGAKLTIPVHYDTFPVIQQDVETFVNRLEEKKMRGRVVKPGEVFEI</sequence>
<comment type="catalytic activity">
    <reaction evidence="4">
        <text>3',5'-cyclic UMP + H2O = UMP + H(+)</text>
        <dbReference type="Rhea" id="RHEA:70575"/>
        <dbReference type="ChEBI" id="CHEBI:15377"/>
        <dbReference type="ChEBI" id="CHEBI:15378"/>
        <dbReference type="ChEBI" id="CHEBI:57865"/>
        <dbReference type="ChEBI" id="CHEBI:184387"/>
    </reaction>
    <physiologicalReaction direction="left-to-right" evidence="4">
        <dbReference type="Rhea" id="RHEA:70576"/>
    </physiologicalReaction>
</comment>
<reference evidence="6 7" key="1">
    <citation type="submission" date="2015-12" db="EMBL/GenBank/DDBJ databases">
        <title>Genome sequence of Aneurinibacillus soli.</title>
        <authorList>
            <person name="Lee J.S."/>
            <person name="Lee K.C."/>
            <person name="Kim K.K."/>
            <person name="Lee B.W."/>
        </authorList>
    </citation>
    <scope>NUCLEOTIDE SEQUENCE [LARGE SCALE GENOMIC DNA]</scope>
    <source>
        <strain evidence="6 7">CB4</strain>
    </source>
</reference>
<keyword evidence="7" id="KW-1185">Reference proteome</keyword>
<dbReference type="KEGG" id="asoc:CB4_03743"/>
<evidence type="ECO:0000256" key="5">
    <source>
        <dbReference type="HAMAP-Rule" id="MF_00457"/>
    </source>
</evidence>
<dbReference type="InterPro" id="IPR001279">
    <property type="entry name" value="Metallo-B-lactamas"/>
</dbReference>
<comment type="similarity">
    <text evidence="5">Belongs to the UPF0173 family.</text>
</comment>
<evidence type="ECO:0000256" key="1">
    <source>
        <dbReference type="ARBA" id="ARBA00022801"/>
    </source>
</evidence>
<organism evidence="6 7">
    <name type="scientific">Aneurinibacillus soli</name>
    <dbReference type="NCBI Taxonomy" id="1500254"/>
    <lineage>
        <taxon>Bacteria</taxon>
        <taxon>Bacillati</taxon>
        <taxon>Bacillota</taxon>
        <taxon>Bacilli</taxon>
        <taxon>Bacillales</taxon>
        <taxon>Paenibacillaceae</taxon>
        <taxon>Aneurinibacillus group</taxon>
        <taxon>Aneurinibacillus</taxon>
    </lineage>
</organism>
<proteinExistence type="inferred from homology"/>
<dbReference type="SMART" id="SM00849">
    <property type="entry name" value="Lactamase_B"/>
    <property type="match status" value="1"/>
</dbReference>
<dbReference type="NCBIfam" id="NF001911">
    <property type="entry name" value="PRK00685.1"/>
    <property type="match status" value="1"/>
</dbReference>